<keyword evidence="1" id="KW-1133">Transmembrane helix</keyword>
<organism evidence="3 4">
    <name type="scientific">Bradyrhizobium erythrophlei</name>
    <dbReference type="NCBI Taxonomy" id="1437360"/>
    <lineage>
        <taxon>Bacteria</taxon>
        <taxon>Pseudomonadati</taxon>
        <taxon>Pseudomonadota</taxon>
        <taxon>Alphaproteobacteria</taxon>
        <taxon>Hyphomicrobiales</taxon>
        <taxon>Nitrobacteraceae</taxon>
        <taxon>Bradyrhizobium</taxon>
    </lineage>
</organism>
<dbReference type="InterPro" id="IPR051599">
    <property type="entry name" value="Cell_Envelope_Assoc"/>
</dbReference>
<dbReference type="RefSeq" id="WP_079570084.1">
    <property type="nucleotide sequence ID" value="NZ_LT670818.1"/>
</dbReference>
<evidence type="ECO:0000313" key="3">
    <source>
        <dbReference type="EMBL" id="SHH35187.1"/>
    </source>
</evidence>
<dbReference type="EMBL" id="LT670818">
    <property type="protein sequence ID" value="SHH35187.1"/>
    <property type="molecule type" value="Genomic_DNA"/>
</dbReference>
<evidence type="ECO:0000256" key="1">
    <source>
        <dbReference type="SAM" id="Phobius"/>
    </source>
</evidence>
<dbReference type="Proteomes" id="UP000190675">
    <property type="component" value="Chromosome I"/>
</dbReference>
<dbReference type="CDD" id="cd06259">
    <property type="entry name" value="YdcF-like"/>
    <property type="match status" value="1"/>
</dbReference>
<dbReference type="InterPro" id="IPR003848">
    <property type="entry name" value="DUF218"/>
</dbReference>
<protein>
    <submittedName>
        <fullName evidence="3">Uncharacterized SAM-binding protein YcdF, DUF218 family</fullName>
    </submittedName>
</protein>
<dbReference type="OrthoDB" id="9809813at2"/>
<keyword evidence="1" id="KW-0812">Transmembrane</keyword>
<dbReference type="PANTHER" id="PTHR30336:SF4">
    <property type="entry name" value="ENVELOPE BIOGENESIS FACTOR ELYC"/>
    <property type="match status" value="1"/>
</dbReference>
<dbReference type="GO" id="GO:0043164">
    <property type="term" value="P:Gram-negative-bacterium-type cell wall biogenesis"/>
    <property type="evidence" value="ECO:0007669"/>
    <property type="project" value="TreeGrafter"/>
</dbReference>
<reference evidence="3 4" key="1">
    <citation type="submission" date="2016-11" db="EMBL/GenBank/DDBJ databases">
        <authorList>
            <person name="Jaros S."/>
            <person name="Januszkiewicz K."/>
            <person name="Wedrychowicz H."/>
        </authorList>
    </citation>
    <scope>NUCLEOTIDE SEQUENCE [LARGE SCALE GENOMIC DNA]</scope>
    <source>
        <strain evidence="3 4">GAS242</strain>
    </source>
</reference>
<keyword evidence="1" id="KW-0472">Membrane</keyword>
<dbReference type="InterPro" id="IPR014729">
    <property type="entry name" value="Rossmann-like_a/b/a_fold"/>
</dbReference>
<accession>A0A1M5S9A2</accession>
<evidence type="ECO:0000259" key="2">
    <source>
        <dbReference type="Pfam" id="PF02698"/>
    </source>
</evidence>
<dbReference type="Pfam" id="PF02698">
    <property type="entry name" value="DUF218"/>
    <property type="match status" value="1"/>
</dbReference>
<dbReference type="GO" id="GO:0005886">
    <property type="term" value="C:plasma membrane"/>
    <property type="evidence" value="ECO:0007669"/>
    <property type="project" value="TreeGrafter"/>
</dbReference>
<gene>
    <name evidence="3" type="ORF">SAMN05444169_7015</name>
</gene>
<feature type="transmembrane region" description="Helical" evidence="1">
    <location>
        <begin position="41"/>
        <end position="63"/>
    </location>
</feature>
<feature type="transmembrane region" description="Helical" evidence="1">
    <location>
        <begin position="12"/>
        <end position="34"/>
    </location>
</feature>
<dbReference type="Gene3D" id="3.40.50.620">
    <property type="entry name" value="HUPs"/>
    <property type="match status" value="1"/>
</dbReference>
<proteinExistence type="predicted"/>
<dbReference type="AlphaFoldDB" id="A0A1M5S9A2"/>
<evidence type="ECO:0000313" key="4">
    <source>
        <dbReference type="Proteomes" id="UP000190675"/>
    </source>
</evidence>
<feature type="domain" description="DUF218" evidence="2">
    <location>
        <begin position="80"/>
        <end position="247"/>
    </location>
</feature>
<dbReference type="GO" id="GO:0000270">
    <property type="term" value="P:peptidoglycan metabolic process"/>
    <property type="evidence" value="ECO:0007669"/>
    <property type="project" value="TreeGrafter"/>
</dbReference>
<name>A0A1M5S9A2_9BRAD</name>
<dbReference type="PANTHER" id="PTHR30336">
    <property type="entry name" value="INNER MEMBRANE PROTEIN, PROBABLE PERMEASE"/>
    <property type="match status" value="1"/>
</dbReference>
<sequence>MFFVLSKTIGIALLPANFLIGIGLVGTILLATRLARLGRKLLIASVVLIAICGFSPLGNLLLYPLEARFPPWDPARGAPDGIVVLGGAIDGDLSVSHGKAVFTRAADRVIEAAALARQYPKARIIYSGGSANLIDTDAREADYAAAIFERLGVSKDRLTMERRSRNTKENAEFSKLLAAPKSGERWLLLTSAFHMPRSVGIFRKAGFAVDPYPVDWRTGGTGDLLTFSPFALDGLERTEIAVREYLGLAAYWITGRTSELFPGPNPK</sequence>